<feature type="compositionally biased region" description="Basic and acidic residues" evidence="2">
    <location>
        <begin position="500"/>
        <end position="512"/>
    </location>
</feature>
<dbReference type="InterPro" id="IPR050090">
    <property type="entry name" value="Tyrosine_recombinase_XerCD"/>
</dbReference>
<keyword evidence="5" id="KW-1185">Reference proteome</keyword>
<feature type="region of interest" description="Disordered" evidence="2">
    <location>
        <begin position="475"/>
        <end position="512"/>
    </location>
</feature>
<protein>
    <recommendedName>
        <fullName evidence="3">Tyr recombinase domain-containing protein</fullName>
    </recommendedName>
</protein>
<reference evidence="4 5" key="1">
    <citation type="submission" date="2019-07" db="EMBL/GenBank/DDBJ databases">
        <title>Cryptosporangium phraense sp. nov., isolated from plant litter.</title>
        <authorList>
            <person name="Suriyachadkun C."/>
        </authorList>
    </citation>
    <scope>NUCLEOTIDE SEQUENCE [LARGE SCALE GENOMIC DNA]</scope>
    <source>
        <strain evidence="4 5">A-T 5661</strain>
    </source>
</reference>
<dbReference type="EMBL" id="VIRS01000006">
    <property type="protein sequence ID" value="TQS45137.1"/>
    <property type="molecule type" value="Genomic_DNA"/>
</dbReference>
<name>A0A545AUX4_9ACTN</name>
<evidence type="ECO:0000313" key="4">
    <source>
        <dbReference type="EMBL" id="TQS45137.1"/>
    </source>
</evidence>
<keyword evidence="1" id="KW-0233">DNA recombination</keyword>
<sequence length="512" mass="56545">MTRRTPGPPPDPTATTSFQVRFQKLQFLSPKPRKNPNTTKPPAKGRWRVRWTVDGREFHESFRDKTPAGYYLTDLETAYRKGEPFDTHTGLPASMARAKSTTTWLAHARDYTLLQWPRLSPNGRRSQAEGLTTVTMALLDRRRRGAPPDAECRRALMRFAFRPETAWTEQPPPDAVVALAWLETASLPVHVLSNPATVRSVLDACARKLDGTPSAASVITRKRAALSGACGYALERGLLTTPPLKSVRWRPPAVADAIDRRIVPTPQQVRDLLAALEQIGPWAERLQTFFATLYYAALRPSEAVALRENTCHLPDSGWGWLDLLGSEAKAGSAWTDTGRPRQARGLKHRPATETRRVPIPPILVTMLRDHLKRYGAGLDGRVFTNMRGNPLQDSGYGRALHLARAIAFTPDEAASPVARRAYDFRHGGITVWITNGLPITEAARRAGQGIDVLMRVYAGFLLIAYTTAENAISDAFDPDSAPGDASPIDRDPTTGPDTDPGPRSRHDRRDAA</sequence>
<dbReference type="Gene3D" id="1.10.443.10">
    <property type="entry name" value="Intergrase catalytic core"/>
    <property type="match status" value="1"/>
</dbReference>
<dbReference type="GO" id="GO:0006310">
    <property type="term" value="P:DNA recombination"/>
    <property type="evidence" value="ECO:0007669"/>
    <property type="project" value="UniProtKB-KW"/>
</dbReference>
<evidence type="ECO:0000256" key="1">
    <source>
        <dbReference type="ARBA" id="ARBA00023172"/>
    </source>
</evidence>
<proteinExistence type="predicted"/>
<feature type="region of interest" description="Disordered" evidence="2">
    <location>
        <begin position="26"/>
        <end position="46"/>
    </location>
</feature>
<feature type="domain" description="Tyr recombinase" evidence="3">
    <location>
        <begin position="259"/>
        <end position="473"/>
    </location>
</feature>
<dbReference type="InParanoid" id="A0A545AUX4"/>
<dbReference type="InterPro" id="IPR011010">
    <property type="entry name" value="DNA_brk_join_enz"/>
</dbReference>
<accession>A0A545AUX4</accession>
<dbReference type="SUPFAM" id="SSF56349">
    <property type="entry name" value="DNA breaking-rejoining enzymes"/>
    <property type="match status" value="1"/>
</dbReference>
<dbReference type="GO" id="GO:0015074">
    <property type="term" value="P:DNA integration"/>
    <property type="evidence" value="ECO:0007669"/>
    <property type="project" value="InterPro"/>
</dbReference>
<comment type="caution">
    <text evidence="4">The sequence shown here is derived from an EMBL/GenBank/DDBJ whole genome shotgun (WGS) entry which is preliminary data.</text>
</comment>
<dbReference type="InterPro" id="IPR002104">
    <property type="entry name" value="Integrase_catalytic"/>
</dbReference>
<dbReference type="GO" id="GO:0003677">
    <property type="term" value="F:DNA binding"/>
    <property type="evidence" value="ECO:0007669"/>
    <property type="project" value="InterPro"/>
</dbReference>
<dbReference type="PROSITE" id="PS51898">
    <property type="entry name" value="TYR_RECOMBINASE"/>
    <property type="match status" value="1"/>
</dbReference>
<gene>
    <name evidence="4" type="ORF">FL583_11625</name>
</gene>
<dbReference type="AlphaFoldDB" id="A0A545AUX4"/>
<organism evidence="4 5">
    <name type="scientific">Cryptosporangium phraense</name>
    <dbReference type="NCBI Taxonomy" id="2593070"/>
    <lineage>
        <taxon>Bacteria</taxon>
        <taxon>Bacillati</taxon>
        <taxon>Actinomycetota</taxon>
        <taxon>Actinomycetes</taxon>
        <taxon>Cryptosporangiales</taxon>
        <taxon>Cryptosporangiaceae</taxon>
        <taxon>Cryptosporangium</taxon>
    </lineage>
</organism>
<evidence type="ECO:0000259" key="3">
    <source>
        <dbReference type="PROSITE" id="PS51898"/>
    </source>
</evidence>
<dbReference type="PANTHER" id="PTHR30349:SF64">
    <property type="entry name" value="PROPHAGE INTEGRASE INTD-RELATED"/>
    <property type="match status" value="1"/>
</dbReference>
<dbReference type="PANTHER" id="PTHR30349">
    <property type="entry name" value="PHAGE INTEGRASE-RELATED"/>
    <property type="match status" value="1"/>
</dbReference>
<dbReference type="Proteomes" id="UP000317982">
    <property type="component" value="Unassembled WGS sequence"/>
</dbReference>
<evidence type="ECO:0000256" key="2">
    <source>
        <dbReference type="SAM" id="MobiDB-lite"/>
    </source>
</evidence>
<dbReference type="InterPro" id="IPR013762">
    <property type="entry name" value="Integrase-like_cat_sf"/>
</dbReference>
<evidence type="ECO:0000313" key="5">
    <source>
        <dbReference type="Proteomes" id="UP000317982"/>
    </source>
</evidence>